<proteinExistence type="inferred from homology"/>
<dbReference type="InterPro" id="IPR009010">
    <property type="entry name" value="Asp_de-COase-like_dom_sf"/>
</dbReference>
<dbReference type="GO" id="GO:0016491">
    <property type="term" value="F:oxidoreductase activity"/>
    <property type="evidence" value="ECO:0007669"/>
    <property type="project" value="UniProtKB-KW"/>
</dbReference>
<dbReference type="CDD" id="cd02786">
    <property type="entry name" value="MopB_CT_3"/>
    <property type="match status" value="1"/>
</dbReference>
<dbReference type="PROSITE" id="PS51669">
    <property type="entry name" value="4FE4S_MOW_BIS_MGD"/>
    <property type="match status" value="1"/>
</dbReference>
<gene>
    <name evidence="6" type="primary">ynfE</name>
    <name evidence="6" type="ORF">IMCC3135_27850</name>
</gene>
<dbReference type="InterPro" id="IPR006963">
    <property type="entry name" value="Mopterin_OxRdtase_4Fe-4S_dom"/>
</dbReference>
<keyword evidence="7" id="KW-1185">Reference proteome</keyword>
<keyword evidence="6" id="KW-0560">Oxidoreductase</keyword>
<dbReference type="Gene3D" id="2.40.40.20">
    <property type="match status" value="1"/>
</dbReference>
<dbReference type="PANTHER" id="PTHR43742">
    <property type="entry name" value="TRIMETHYLAMINE-N-OXIDE REDUCTASE"/>
    <property type="match status" value="1"/>
</dbReference>
<dbReference type="Pfam" id="PF04879">
    <property type="entry name" value="Molybdop_Fe4S4"/>
    <property type="match status" value="1"/>
</dbReference>
<dbReference type="SMART" id="SM00926">
    <property type="entry name" value="Molybdop_Fe4S4"/>
    <property type="match status" value="1"/>
</dbReference>
<evidence type="ECO:0000256" key="4">
    <source>
        <dbReference type="ARBA" id="ARBA00023014"/>
    </source>
</evidence>
<dbReference type="CDD" id="cd02766">
    <property type="entry name" value="MopB_3"/>
    <property type="match status" value="1"/>
</dbReference>
<dbReference type="Gene3D" id="2.20.25.90">
    <property type="entry name" value="ADC-like domains"/>
    <property type="match status" value="1"/>
</dbReference>
<dbReference type="GO" id="GO:0051536">
    <property type="term" value="F:iron-sulfur cluster binding"/>
    <property type="evidence" value="ECO:0007669"/>
    <property type="project" value="UniProtKB-KW"/>
</dbReference>
<dbReference type="InterPro" id="IPR037920">
    <property type="entry name" value="YoaE_C"/>
</dbReference>
<accession>A0A2Z2NWL0</accession>
<sequence length="685" mass="74378">MTTRMRSVCPHDCPSVCALDVEVVSQSTIGRIYGAKDHSYTQGVICAKVSRYAERVHHPDRLMKPLRRKGSKSSSAGFEAISWDDALDTICERFERIRKNSGAEAIWPFHYAGTMGLVQRDGLDRFRHAYGTSRQHSTYCVSVADAGFKAGAGVKSGSDARLMHQSDLIVVWGGNPVSTQVNVMHHVSQAKRLNGAKFVVVDPYRTKTADKADLHLMLKPGTDGALACAVMHVLFEEGLADQAYMAAYTAKADDLRQHLATRTPAWAAEITGLPVEQIVEFARLYGRTKKSFLRIGYGFSRSRNGAVNLHAVTCLPAVSGAWQYEGGGALYGNSSIYKLDRTKIQGLDIVPDTRAIDQSRIGRVLTGNAADLQGGPAIEALFIQNTNPAVVAPETRLVLQGLARDDLFSVVHEQFMTETAEYADIVLPATMFLEHDDIYTASGHTHLQIGQKLIDAPGECRSNHALMQALAERLGLSHAGFQLSERELINDMLLSSGLPDFDAVLASGGLDCAHASFRDANFLNGFGTPDKRFHFSPDWSSVGNNTEGMPAFPDHWAVIDSATEACPLRLVAAPARQFLNSSFTETPSSRRMEKKPLARLHPDDMACYGIEDGALVTLGNDQGEVSLEAMAFDGVQPGTVVVESLWPNRYFAGGLGINTLVSSEPAQPDGGAVFHDTAVWARPGS</sequence>
<dbReference type="InterPro" id="IPR006657">
    <property type="entry name" value="MoPterin_dinucl-bd_dom"/>
</dbReference>
<dbReference type="InterPro" id="IPR050612">
    <property type="entry name" value="Prok_Mopterin_Oxidored"/>
</dbReference>
<dbReference type="KEGG" id="gai:IMCC3135_27850"/>
<dbReference type="RefSeq" id="WP_088920519.1">
    <property type="nucleotide sequence ID" value="NZ_CP018632.1"/>
</dbReference>
<dbReference type="EMBL" id="CP018632">
    <property type="protein sequence ID" value="ASJ75623.1"/>
    <property type="molecule type" value="Genomic_DNA"/>
</dbReference>
<dbReference type="Pfam" id="PF00384">
    <property type="entry name" value="Molybdopterin"/>
    <property type="match status" value="1"/>
</dbReference>
<dbReference type="SUPFAM" id="SSF53706">
    <property type="entry name" value="Formate dehydrogenase/DMSO reductase, domains 1-3"/>
    <property type="match status" value="1"/>
</dbReference>
<organism evidence="6 7">
    <name type="scientific">Granulosicoccus antarcticus IMCC3135</name>
    <dbReference type="NCBI Taxonomy" id="1192854"/>
    <lineage>
        <taxon>Bacteria</taxon>
        <taxon>Pseudomonadati</taxon>
        <taxon>Pseudomonadota</taxon>
        <taxon>Gammaproteobacteria</taxon>
        <taxon>Chromatiales</taxon>
        <taxon>Granulosicoccaceae</taxon>
        <taxon>Granulosicoccus</taxon>
    </lineage>
</organism>
<keyword evidence="3" id="KW-0408">Iron</keyword>
<evidence type="ECO:0000256" key="1">
    <source>
        <dbReference type="ARBA" id="ARBA00010312"/>
    </source>
</evidence>
<feature type="domain" description="4Fe-4S Mo/W bis-MGD-type" evidence="5">
    <location>
        <begin position="2"/>
        <end position="60"/>
    </location>
</feature>
<dbReference type="EC" id="1.8.99.-" evidence="6"/>
<dbReference type="GO" id="GO:0043546">
    <property type="term" value="F:molybdopterin cofactor binding"/>
    <property type="evidence" value="ECO:0007669"/>
    <property type="project" value="InterPro"/>
</dbReference>
<evidence type="ECO:0000313" key="7">
    <source>
        <dbReference type="Proteomes" id="UP000250079"/>
    </source>
</evidence>
<dbReference type="PANTHER" id="PTHR43742:SF6">
    <property type="entry name" value="OXIDOREDUCTASE YYAE-RELATED"/>
    <property type="match status" value="1"/>
</dbReference>
<evidence type="ECO:0000256" key="3">
    <source>
        <dbReference type="ARBA" id="ARBA00023004"/>
    </source>
</evidence>
<dbReference type="OrthoDB" id="9810782at2"/>
<comment type="similarity">
    <text evidence="1">Belongs to the prokaryotic molybdopterin-containing oxidoreductase family.</text>
</comment>
<evidence type="ECO:0000313" key="6">
    <source>
        <dbReference type="EMBL" id="ASJ75623.1"/>
    </source>
</evidence>
<dbReference type="Proteomes" id="UP000250079">
    <property type="component" value="Chromosome"/>
</dbReference>
<evidence type="ECO:0000259" key="5">
    <source>
        <dbReference type="PROSITE" id="PS51669"/>
    </source>
</evidence>
<dbReference type="Gene3D" id="3.30.2070.10">
    <property type="entry name" value="Formate dehydrogenase/DMSO reductase"/>
    <property type="match status" value="1"/>
</dbReference>
<evidence type="ECO:0000256" key="2">
    <source>
        <dbReference type="ARBA" id="ARBA00022723"/>
    </source>
</evidence>
<keyword evidence="2" id="KW-0479">Metal-binding</keyword>
<dbReference type="Pfam" id="PF01568">
    <property type="entry name" value="Molydop_binding"/>
    <property type="match status" value="1"/>
</dbReference>
<protein>
    <submittedName>
        <fullName evidence="6">Dimethyl sulfoxide reductase chain YnfE</fullName>
        <ecNumber evidence="6">1.8.99.-</ecNumber>
    </submittedName>
</protein>
<dbReference type="GO" id="GO:0046872">
    <property type="term" value="F:metal ion binding"/>
    <property type="evidence" value="ECO:0007669"/>
    <property type="project" value="UniProtKB-KW"/>
</dbReference>
<dbReference type="SUPFAM" id="SSF50692">
    <property type="entry name" value="ADC-like"/>
    <property type="match status" value="1"/>
</dbReference>
<keyword evidence="4" id="KW-0411">Iron-sulfur</keyword>
<name>A0A2Z2NWL0_9GAMM</name>
<dbReference type="AlphaFoldDB" id="A0A2Z2NWL0"/>
<dbReference type="InterPro" id="IPR006656">
    <property type="entry name" value="Mopterin_OxRdtase"/>
</dbReference>
<reference evidence="6 7" key="1">
    <citation type="submission" date="2016-12" db="EMBL/GenBank/DDBJ databases">
        <authorList>
            <person name="Song W.-J."/>
            <person name="Kurnit D.M."/>
        </authorList>
    </citation>
    <scope>NUCLEOTIDE SEQUENCE [LARGE SCALE GENOMIC DNA]</scope>
    <source>
        <strain evidence="6 7">IMCC3135</strain>
    </source>
</reference>
<dbReference type="Gene3D" id="3.40.50.740">
    <property type="match status" value="1"/>
</dbReference>
<dbReference type="Gene3D" id="3.40.228.10">
    <property type="entry name" value="Dimethylsulfoxide Reductase, domain 2"/>
    <property type="match status" value="1"/>
</dbReference>